<dbReference type="PANTHER" id="PTHR23308">
    <property type="entry name" value="NUCLEAR INHIBITOR OF PROTEIN PHOSPHATASE-1"/>
    <property type="match status" value="1"/>
</dbReference>
<evidence type="ECO:0000256" key="1">
    <source>
        <dbReference type="SAM" id="MobiDB-lite"/>
    </source>
</evidence>
<proteinExistence type="predicted"/>
<dbReference type="SUPFAM" id="SSF49879">
    <property type="entry name" value="SMAD/FHA domain"/>
    <property type="match status" value="1"/>
</dbReference>
<gene>
    <name evidence="3" type="ORF">M911_04375</name>
</gene>
<reference evidence="4" key="2">
    <citation type="submission" date="2014-02" db="EMBL/GenBank/DDBJ databases">
        <title>Draft Genome Sequence of extremely halophilic bacteria Halorhodospira halochloris.</title>
        <authorList>
            <person name="Singh K.S."/>
        </authorList>
    </citation>
    <scope>NUCLEOTIDE SEQUENCE [LARGE SCALE GENOMIC DNA]</scope>
    <source>
        <strain evidence="4">A</strain>
    </source>
</reference>
<feature type="region of interest" description="Disordered" evidence="1">
    <location>
        <begin position="136"/>
        <end position="160"/>
    </location>
</feature>
<name>W8KYK7_9GAMM</name>
<dbReference type="KEGG" id="hhc:M911_04375"/>
<reference evidence="3 4" key="1">
    <citation type="journal article" date="2014" name="J Genomics">
        <title>Draft Genome Sequence of the Extremely Halophilic Phototrophic Purple Sulfur Bacterium Halorhodospira halochloris.</title>
        <authorList>
            <person name="Singh K.S."/>
            <person name="Kirksey J."/>
            <person name="Hoff W.D."/>
            <person name="Deole R."/>
        </authorList>
    </citation>
    <scope>NUCLEOTIDE SEQUENCE [LARGE SCALE GENOMIC DNA]</scope>
    <source>
        <strain evidence="3 4">A</strain>
    </source>
</reference>
<feature type="domain" description="FHA" evidence="2">
    <location>
        <begin position="23"/>
        <end position="72"/>
    </location>
</feature>
<dbReference type="InterPro" id="IPR000253">
    <property type="entry name" value="FHA_dom"/>
</dbReference>
<dbReference type="HOGENOM" id="CLU_102503_0_0_6"/>
<dbReference type="InterPro" id="IPR050923">
    <property type="entry name" value="Cell_Proc_Reg/RNA_Proc"/>
</dbReference>
<evidence type="ECO:0000313" key="3">
    <source>
        <dbReference type="EMBL" id="AHK80606.1"/>
    </source>
</evidence>
<dbReference type="SMART" id="SM00240">
    <property type="entry name" value="FHA"/>
    <property type="match status" value="1"/>
</dbReference>
<dbReference type="CDD" id="cd00060">
    <property type="entry name" value="FHA"/>
    <property type="match status" value="1"/>
</dbReference>
<keyword evidence="4" id="KW-1185">Reference proteome</keyword>
<organism evidence="3 4">
    <name type="scientific">Ectothiorhodospira haloalkaliphila</name>
    <dbReference type="NCBI Taxonomy" id="421628"/>
    <lineage>
        <taxon>Bacteria</taxon>
        <taxon>Pseudomonadati</taxon>
        <taxon>Pseudomonadota</taxon>
        <taxon>Gammaproteobacteria</taxon>
        <taxon>Chromatiales</taxon>
        <taxon>Ectothiorhodospiraceae</taxon>
        <taxon>Ectothiorhodospira</taxon>
    </lineage>
</organism>
<protein>
    <recommendedName>
        <fullName evidence="2">FHA domain-containing protein</fullName>
    </recommendedName>
</protein>
<dbReference type="PROSITE" id="PS50006">
    <property type="entry name" value="FHA_DOMAIN"/>
    <property type="match status" value="1"/>
</dbReference>
<evidence type="ECO:0000259" key="2">
    <source>
        <dbReference type="PROSITE" id="PS50006"/>
    </source>
</evidence>
<dbReference type="RefSeq" id="WP_025280909.1">
    <property type="nucleotide sequence ID" value="NZ_CP007268.1"/>
</dbReference>
<dbReference type="OrthoDB" id="151099at2"/>
<dbReference type="Proteomes" id="UP000019442">
    <property type="component" value="Chromosome"/>
</dbReference>
<sequence>MARLLAYKNRQPQGEFPLSEGTTTIGRKPDNLICLQDRTVSGHHARLRLYREEVILQDLDSTNGTYVNRERIQEKALKDGDFILIGNWRLRLQLESPSAAAPPPMDMLRLATPGMPPGPVCDEVARRIQDMQTQVDARPTQDPHAPRPHARLHIGSGRNQGRNLDLLSPLNVLGEPGRQVVVIALGEPGQATTLTNLFSELDPPQVNEEPLAEGDSRSLQDCDVLEVAGVRMVLVMD</sequence>
<accession>W8KYK7</accession>
<dbReference type="Gene3D" id="2.60.200.20">
    <property type="match status" value="1"/>
</dbReference>
<dbReference type="Pfam" id="PF00498">
    <property type="entry name" value="FHA"/>
    <property type="match status" value="1"/>
</dbReference>
<dbReference type="AlphaFoldDB" id="W8KYK7"/>
<dbReference type="EMBL" id="CP007268">
    <property type="protein sequence ID" value="AHK80606.1"/>
    <property type="molecule type" value="Genomic_DNA"/>
</dbReference>
<dbReference type="InterPro" id="IPR008984">
    <property type="entry name" value="SMAD_FHA_dom_sf"/>
</dbReference>
<evidence type="ECO:0000313" key="4">
    <source>
        <dbReference type="Proteomes" id="UP000019442"/>
    </source>
</evidence>